<gene>
    <name evidence="2" type="ORF">HPP92_014927</name>
</gene>
<evidence type="ECO:0000313" key="2">
    <source>
        <dbReference type="EMBL" id="KAG0473070.1"/>
    </source>
</evidence>
<accession>A0A835QMI7</accession>
<evidence type="ECO:0000256" key="1">
    <source>
        <dbReference type="SAM" id="MobiDB-lite"/>
    </source>
</evidence>
<feature type="region of interest" description="Disordered" evidence="1">
    <location>
        <begin position="128"/>
        <end position="147"/>
    </location>
</feature>
<organism evidence="2 3">
    <name type="scientific">Vanilla planifolia</name>
    <name type="common">Vanilla</name>
    <dbReference type="NCBI Taxonomy" id="51239"/>
    <lineage>
        <taxon>Eukaryota</taxon>
        <taxon>Viridiplantae</taxon>
        <taxon>Streptophyta</taxon>
        <taxon>Embryophyta</taxon>
        <taxon>Tracheophyta</taxon>
        <taxon>Spermatophyta</taxon>
        <taxon>Magnoliopsida</taxon>
        <taxon>Liliopsida</taxon>
        <taxon>Asparagales</taxon>
        <taxon>Orchidaceae</taxon>
        <taxon>Vanilloideae</taxon>
        <taxon>Vanilleae</taxon>
        <taxon>Vanilla</taxon>
    </lineage>
</organism>
<feature type="compositionally biased region" description="Polar residues" evidence="1">
    <location>
        <begin position="128"/>
        <end position="139"/>
    </location>
</feature>
<proteinExistence type="predicted"/>
<feature type="region of interest" description="Disordered" evidence="1">
    <location>
        <begin position="82"/>
        <end position="109"/>
    </location>
</feature>
<keyword evidence="3" id="KW-1185">Reference proteome</keyword>
<dbReference type="AlphaFoldDB" id="A0A835QMI7"/>
<comment type="caution">
    <text evidence="2">The sequence shown here is derived from an EMBL/GenBank/DDBJ whole genome shotgun (WGS) entry which is preliminary data.</text>
</comment>
<evidence type="ECO:0000313" key="3">
    <source>
        <dbReference type="Proteomes" id="UP000636800"/>
    </source>
</evidence>
<name>A0A835QMI7_VANPL</name>
<dbReference type="Proteomes" id="UP000636800">
    <property type="component" value="Chromosome 7"/>
</dbReference>
<protein>
    <submittedName>
        <fullName evidence="2">Uncharacterized protein</fullName>
    </submittedName>
</protein>
<reference evidence="2 3" key="1">
    <citation type="journal article" date="2020" name="Nat. Food">
        <title>A phased Vanilla planifolia genome enables genetic improvement of flavour and production.</title>
        <authorList>
            <person name="Hasing T."/>
            <person name="Tang H."/>
            <person name="Brym M."/>
            <person name="Khazi F."/>
            <person name="Huang T."/>
            <person name="Chambers A.H."/>
        </authorList>
    </citation>
    <scope>NUCLEOTIDE SEQUENCE [LARGE SCALE GENOMIC DNA]</scope>
    <source>
        <tissue evidence="2">Leaf</tissue>
    </source>
</reference>
<sequence>MMDSLVFQAPFGGGGGYGHLSIAIKASHGGSAVAYVAQGPQGGFPSYMNQNTQPGYTHIGTGGDFISQDYMPHATQGLFSQTGFADPSKDEPSHNHFVSPGPLQSQGLMNSIYSQPFNQYNAQPLNMHHPQQQQSQGLANQKHHYNG</sequence>
<dbReference type="EMBL" id="JADCNL010000007">
    <property type="protein sequence ID" value="KAG0473070.1"/>
    <property type="molecule type" value="Genomic_DNA"/>
</dbReference>